<comment type="similarity">
    <text evidence="2 8">Belongs to the flavodoxin family.</text>
</comment>
<evidence type="ECO:0000313" key="11">
    <source>
        <dbReference type="Proteomes" id="UP000651837"/>
    </source>
</evidence>
<sequence>MMKIGLFYGSDTGNTEEVANKIAKIIGEEYVDVHSIGKVSNADLEMYDHLIFGTSTWYDGELQSEWEDFLPNLDEIDFSGKTVALFGLGDQLTYGEYFIDGVGIIYDKIIERGAKVVGHWPIDDYDFEESVAEREGNFVGLALDDDNEYQKTDGRIKKWADQLSTAFRFTVSI</sequence>
<organism evidence="10 11">
    <name type="scientific">Maribacter polysiphoniae</name>
    <dbReference type="NCBI Taxonomy" id="429344"/>
    <lineage>
        <taxon>Bacteria</taxon>
        <taxon>Pseudomonadati</taxon>
        <taxon>Bacteroidota</taxon>
        <taxon>Flavobacteriia</taxon>
        <taxon>Flavobacteriales</taxon>
        <taxon>Flavobacteriaceae</taxon>
        <taxon>Maribacter</taxon>
    </lineage>
</organism>
<dbReference type="InterPro" id="IPR001226">
    <property type="entry name" value="Flavodoxin_CS"/>
</dbReference>
<dbReference type="PRINTS" id="PR00369">
    <property type="entry name" value="FLAVODOXIN"/>
</dbReference>
<keyword evidence="11" id="KW-1185">Reference proteome</keyword>
<dbReference type="NCBIfam" id="NF006739">
    <property type="entry name" value="PRK09267.1-5"/>
    <property type="match status" value="1"/>
</dbReference>
<evidence type="ECO:0000256" key="8">
    <source>
        <dbReference type="PIRNR" id="PIRNR038996"/>
    </source>
</evidence>
<dbReference type="NCBIfam" id="TIGR01752">
    <property type="entry name" value="flav_long"/>
    <property type="match status" value="1"/>
</dbReference>
<name>A0ABR7VX28_9FLAO</name>
<proteinExistence type="inferred from homology"/>
<dbReference type="InterPro" id="IPR050619">
    <property type="entry name" value="Flavodoxin"/>
</dbReference>
<dbReference type="PROSITE" id="PS50902">
    <property type="entry name" value="FLAVODOXIN_LIKE"/>
    <property type="match status" value="1"/>
</dbReference>
<comment type="cofactor">
    <cofactor evidence="1 8">
        <name>FMN</name>
        <dbReference type="ChEBI" id="CHEBI:58210"/>
    </cofactor>
</comment>
<accession>A0ABR7VX28</accession>
<dbReference type="PANTHER" id="PTHR42809:SF1">
    <property type="entry name" value="FLAVODOXIN 1"/>
    <property type="match status" value="1"/>
</dbReference>
<keyword evidence="7" id="KW-0535">Nitrogen fixation</keyword>
<dbReference type="InterPro" id="IPR010086">
    <property type="entry name" value="Flavodoxin_lc"/>
</dbReference>
<dbReference type="PIRSF" id="PIRSF038996">
    <property type="entry name" value="FldA"/>
    <property type="match status" value="1"/>
</dbReference>
<evidence type="ECO:0000256" key="6">
    <source>
        <dbReference type="ARBA" id="ARBA00022982"/>
    </source>
</evidence>
<dbReference type="Pfam" id="PF00258">
    <property type="entry name" value="Flavodoxin_1"/>
    <property type="match status" value="1"/>
</dbReference>
<dbReference type="EMBL" id="JACWLN010000003">
    <property type="protein sequence ID" value="MBD1260521.1"/>
    <property type="molecule type" value="Genomic_DNA"/>
</dbReference>
<dbReference type="InterPro" id="IPR029039">
    <property type="entry name" value="Flavoprotein-like_sf"/>
</dbReference>
<feature type="domain" description="Flavodoxin-like" evidence="9">
    <location>
        <begin position="4"/>
        <end position="164"/>
    </location>
</feature>
<dbReference type="InterPro" id="IPR001094">
    <property type="entry name" value="Flavdoxin-like"/>
</dbReference>
<dbReference type="PROSITE" id="PS00201">
    <property type="entry name" value="FLAVODOXIN"/>
    <property type="match status" value="1"/>
</dbReference>
<evidence type="ECO:0000256" key="1">
    <source>
        <dbReference type="ARBA" id="ARBA00001917"/>
    </source>
</evidence>
<evidence type="ECO:0000256" key="4">
    <source>
        <dbReference type="ARBA" id="ARBA00022630"/>
    </source>
</evidence>
<dbReference type="PANTHER" id="PTHR42809">
    <property type="entry name" value="FLAVODOXIN 2"/>
    <property type="match status" value="1"/>
</dbReference>
<protein>
    <recommendedName>
        <fullName evidence="8">Flavodoxin</fullName>
    </recommendedName>
</protein>
<dbReference type="InterPro" id="IPR008254">
    <property type="entry name" value="Flavodoxin/NO_synth"/>
</dbReference>
<evidence type="ECO:0000313" key="10">
    <source>
        <dbReference type="EMBL" id="MBD1260521.1"/>
    </source>
</evidence>
<comment type="caution">
    <text evidence="10">The sequence shown here is derived from an EMBL/GenBank/DDBJ whole genome shotgun (WGS) entry which is preliminary data.</text>
</comment>
<evidence type="ECO:0000256" key="7">
    <source>
        <dbReference type="ARBA" id="ARBA00023231"/>
    </source>
</evidence>
<keyword evidence="6 8" id="KW-0249">Electron transport</keyword>
<gene>
    <name evidence="10" type="ORF">HZY62_07965</name>
</gene>
<comment type="function">
    <text evidence="8">Low-potential electron donor to a number of redox enzymes.</text>
</comment>
<dbReference type="NCBIfam" id="NF006738">
    <property type="entry name" value="PRK09267.1-4"/>
    <property type="match status" value="1"/>
</dbReference>
<keyword evidence="3 8" id="KW-0813">Transport</keyword>
<keyword evidence="5 8" id="KW-0288">FMN</keyword>
<dbReference type="Proteomes" id="UP000651837">
    <property type="component" value="Unassembled WGS sequence"/>
</dbReference>
<dbReference type="SUPFAM" id="SSF52218">
    <property type="entry name" value="Flavoproteins"/>
    <property type="match status" value="1"/>
</dbReference>
<evidence type="ECO:0000256" key="3">
    <source>
        <dbReference type="ARBA" id="ARBA00022448"/>
    </source>
</evidence>
<dbReference type="Gene3D" id="3.40.50.360">
    <property type="match status" value="1"/>
</dbReference>
<evidence type="ECO:0000256" key="5">
    <source>
        <dbReference type="ARBA" id="ARBA00022643"/>
    </source>
</evidence>
<evidence type="ECO:0000256" key="2">
    <source>
        <dbReference type="ARBA" id="ARBA00005267"/>
    </source>
</evidence>
<reference evidence="10 11" key="1">
    <citation type="submission" date="2020-07" db="EMBL/GenBank/DDBJ databases">
        <title>The draft genome sequence of Maribacter polysiphoniae KCTC 22021.</title>
        <authorList>
            <person name="Mu L."/>
        </authorList>
    </citation>
    <scope>NUCLEOTIDE SEQUENCE [LARGE SCALE GENOMIC DNA]</scope>
    <source>
        <strain evidence="10 11">KCTC 22021</strain>
    </source>
</reference>
<keyword evidence="4 8" id="KW-0285">Flavoprotein</keyword>
<evidence type="ECO:0000259" key="9">
    <source>
        <dbReference type="PROSITE" id="PS50902"/>
    </source>
</evidence>
<dbReference type="NCBIfam" id="NF006736">
    <property type="entry name" value="PRK09267.1-2"/>
    <property type="match status" value="1"/>
</dbReference>